<evidence type="ECO:0000313" key="2">
    <source>
        <dbReference type="Proteomes" id="UP000030655"/>
    </source>
</evidence>
<dbReference type="OrthoDB" id="2189154at2759"/>
<name>A0A059F1D7_9MICR</name>
<keyword evidence="2" id="KW-1185">Reference proteome</keyword>
<sequence>MDTLYKELENEFIDKINNFLKDEITTEELIEEAKAFDLIFKLNDKKYLERMKEEIFNFYINEYKYALEVDRMHRKYNEGIILDVDIEKILSQAKRIGAIRVNPYGMEDSKNFSAPYPIPEETNEYE</sequence>
<proteinExistence type="predicted"/>
<organism evidence="1 2">
    <name type="scientific">Anncaliia algerae PRA339</name>
    <dbReference type="NCBI Taxonomy" id="1288291"/>
    <lineage>
        <taxon>Eukaryota</taxon>
        <taxon>Fungi</taxon>
        <taxon>Fungi incertae sedis</taxon>
        <taxon>Microsporidia</taxon>
        <taxon>Tubulinosematoidea</taxon>
        <taxon>Tubulinosematidae</taxon>
        <taxon>Anncaliia</taxon>
    </lineage>
</organism>
<evidence type="ECO:0000313" key="1">
    <source>
        <dbReference type="EMBL" id="KCZ80824.1"/>
    </source>
</evidence>
<dbReference type="VEuPathDB" id="MicrosporidiaDB:H312_01772"/>
<protein>
    <submittedName>
        <fullName evidence="1">Uncharacterized protein</fullName>
    </submittedName>
</protein>
<dbReference type="Proteomes" id="UP000030655">
    <property type="component" value="Unassembled WGS sequence"/>
</dbReference>
<dbReference type="HOGENOM" id="CLU_1981110_0_0_1"/>
<reference evidence="1 2" key="2">
    <citation type="submission" date="2014-03" db="EMBL/GenBank/DDBJ databases">
        <title>The Genome Sequence of Anncaliia algerae insect isolate PRA339.</title>
        <authorList>
            <consortium name="The Broad Institute Genome Sequencing Platform"/>
            <consortium name="The Broad Institute Genome Sequencing Center for Infectious Disease"/>
            <person name="Cuomo C."/>
            <person name="Becnel J."/>
            <person name="Sanscrainte N."/>
            <person name="Walker B."/>
            <person name="Young S.K."/>
            <person name="Zeng Q."/>
            <person name="Gargeya S."/>
            <person name="Fitzgerald M."/>
            <person name="Haas B."/>
            <person name="Abouelleil A."/>
            <person name="Alvarado L."/>
            <person name="Arachchi H.M."/>
            <person name="Berlin A.M."/>
            <person name="Chapman S.B."/>
            <person name="Dewar J."/>
            <person name="Goldberg J."/>
            <person name="Griggs A."/>
            <person name="Gujja S."/>
            <person name="Hansen M."/>
            <person name="Howarth C."/>
            <person name="Imamovic A."/>
            <person name="Larimer J."/>
            <person name="McCowan C."/>
            <person name="Murphy C."/>
            <person name="Neiman D."/>
            <person name="Pearson M."/>
            <person name="Priest M."/>
            <person name="Roberts A."/>
            <person name="Saif S."/>
            <person name="Shea T."/>
            <person name="Sisk P."/>
            <person name="Sykes S."/>
            <person name="Wortman J."/>
            <person name="Nusbaum C."/>
            <person name="Birren B."/>
        </authorList>
    </citation>
    <scope>NUCLEOTIDE SEQUENCE [LARGE SCALE GENOMIC DNA]</scope>
    <source>
        <strain evidence="1 2">PRA339</strain>
    </source>
</reference>
<accession>A0A059F1D7</accession>
<dbReference type="EMBL" id="KK365161">
    <property type="protein sequence ID" value="KCZ80824.1"/>
    <property type="molecule type" value="Genomic_DNA"/>
</dbReference>
<gene>
    <name evidence="1" type="ORF">H312_01772</name>
</gene>
<reference evidence="2" key="1">
    <citation type="submission" date="2013-02" db="EMBL/GenBank/DDBJ databases">
        <authorList>
            <consortium name="The Broad Institute Genome Sequencing Platform"/>
            <person name="Cuomo C."/>
            <person name="Becnel J."/>
            <person name="Sanscrainte N."/>
            <person name="Walker B."/>
            <person name="Young S.K."/>
            <person name="Zeng Q."/>
            <person name="Gargeya S."/>
            <person name="Fitzgerald M."/>
            <person name="Haas B."/>
            <person name="Abouelleil A."/>
            <person name="Alvarado L."/>
            <person name="Arachchi H.M."/>
            <person name="Berlin A.M."/>
            <person name="Chapman S.B."/>
            <person name="Dewar J."/>
            <person name="Goldberg J."/>
            <person name="Griggs A."/>
            <person name="Gujja S."/>
            <person name="Hansen M."/>
            <person name="Howarth C."/>
            <person name="Imamovic A."/>
            <person name="Larimer J."/>
            <person name="McCowan C."/>
            <person name="Murphy C."/>
            <person name="Neiman D."/>
            <person name="Pearson M."/>
            <person name="Priest M."/>
            <person name="Roberts A."/>
            <person name="Saif S."/>
            <person name="Shea T."/>
            <person name="Sisk P."/>
            <person name="Sykes S."/>
            <person name="Wortman J."/>
            <person name="Nusbaum C."/>
            <person name="Birren B."/>
        </authorList>
    </citation>
    <scope>NUCLEOTIDE SEQUENCE [LARGE SCALE GENOMIC DNA]</scope>
    <source>
        <strain evidence="2">PRA339</strain>
    </source>
</reference>
<dbReference type="AlphaFoldDB" id="A0A059F1D7"/>